<dbReference type="AlphaFoldDB" id="A0AAD3CPR4"/>
<gene>
    <name evidence="1" type="ORF">CTEN210_06378</name>
</gene>
<reference evidence="1 2" key="1">
    <citation type="journal article" date="2021" name="Sci. Rep.">
        <title>The genome of the diatom Chaetoceros tenuissimus carries an ancient integrated fragment of an extant virus.</title>
        <authorList>
            <person name="Hongo Y."/>
            <person name="Kimura K."/>
            <person name="Takaki Y."/>
            <person name="Yoshida Y."/>
            <person name="Baba S."/>
            <person name="Kobayashi G."/>
            <person name="Nagasaki K."/>
            <person name="Hano T."/>
            <person name="Tomaru Y."/>
        </authorList>
    </citation>
    <scope>NUCLEOTIDE SEQUENCE [LARGE SCALE GENOMIC DNA]</scope>
    <source>
        <strain evidence="1 2">NIES-3715</strain>
    </source>
</reference>
<keyword evidence="2" id="KW-1185">Reference proteome</keyword>
<dbReference type="Proteomes" id="UP001054902">
    <property type="component" value="Unassembled WGS sequence"/>
</dbReference>
<evidence type="ECO:0000313" key="1">
    <source>
        <dbReference type="EMBL" id="GFH49902.1"/>
    </source>
</evidence>
<organism evidence="1 2">
    <name type="scientific">Chaetoceros tenuissimus</name>
    <dbReference type="NCBI Taxonomy" id="426638"/>
    <lineage>
        <taxon>Eukaryota</taxon>
        <taxon>Sar</taxon>
        <taxon>Stramenopiles</taxon>
        <taxon>Ochrophyta</taxon>
        <taxon>Bacillariophyta</taxon>
        <taxon>Coscinodiscophyceae</taxon>
        <taxon>Chaetocerotophycidae</taxon>
        <taxon>Chaetocerotales</taxon>
        <taxon>Chaetocerotaceae</taxon>
        <taxon>Chaetoceros</taxon>
    </lineage>
</organism>
<evidence type="ECO:0000313" key="2">
    <source>
        <dbReference type="Proteomes" id="UP001054902"/>
    </source>
</evidence>
<name>A0AAD3CPR4_9STRA</name>
<protein>
    <submittedName>
        <fullName evidence="1">Uncharacterized protein</fullName>
    </submittedName>
</protein>
<sequence>MNIATFQSKLDFIKDLYSNEEWTERECRDDILAILEEAHTKIVNAFGESLLRLRDGKHKPSIEAVEKVVKKFPAALSYEDEHGYIPISLISEENEDAYGYEYIPILAKEGVKHNVGGEHGRGGLFHSDPDGFVINTLQCVCLFSENEAANLNALKELRKLGLFFKSDIQEYNLLFYSIRSKNRKEQFEYLVDWDPNALLNIHIDAIANVYESRYSDLEILFRAGFKHFPNIGGILFIEDTDGYTVLDLAFRGDYGVQGTISALHKILAPRSDYPILHHVYIKAPQHVNLFAKKFWWAYHLKDHRDRTLHQAVLAAGPDVMNANSQLFASLTDDQLQTKDPITTLYPFAAMAVGQKAELEDVFGLLRRQPSVLERLDG</sequence>
<comment type="caution">
    <text evidence="1">The sequence shown here is derived from an EMBL/GenBank/DDBJ whole genome shotgun (WGS) entry which is preliminary data.</text>
</comment>
<accession>A0AAD3CPR4</accession>
<proteinExistence type="predicted"/>
<dbReference type="EMBL" id="BLLK01000038">
    <property type="protein sequence ID" value="GFH49902.1"/>
    <property type="molecule type" value="Genomic_DNA"/>
</dbReference>